<dbReference type="InterPro" id="IPR011152">
    <property type="entry name" value="Pesterase_MJ0912"/>
</dbReference>
<dbReference type="Gene3D" id="3.60.21.10">
    <property type="match status" value="1"/>
</dbReference>
<evidence type="ECO:0000259" key="2">
    <source>
        <dbReference type="Pfam" id="PF12850"/>
    </source>
</evidence>
<comment type="similarity">
    <text evidence="1">Belongs to the metallophosphoesterase superfamily. YfcE family.</text>
</comment>
<dbReference type="InterPro" id="IPR024654">
    <property type="entry name" value="Calcineurin-like_PHP_lpxH"/>
</dbReference>
<dbReference type="EMBL" id="AOGK01000014">
    <property type="protein sequence ID" value="MDG5976808.1"/>
    <property type="molecule type" value="Genomic_DNA"/>
</dbReference>
<dbReference type="OrthoDB" id="9813918at2"/>
<keyword evidence="4" id="KW-1185">Reference proteome</keyword>
<organism evidence="3 4">
    <name type="scientific">Hydrogenophaga taeniospiralis CCUG 15921</name>
    <dbReference type="NCBI Taxonomy" id="1281780"/>
    <lineage>
        <taxon>Bacteria</taxon>
        <taxon>Pseudomonadati</taxon>
        <taxon>Pseudomonadota</taxon>
        <taxon>Betaproteobacteria</taxon>
        <taxon>Burkholderiales</taxon>
        <taxon>Comamonadaceae</taxon>
        <taxon>Hydrogenophaga</taxon>
    </lineage>
</organism>
<dbReference type="SUPFAM" id="SSF56300">
    <property type="entry name" value="Metallo-dependent phosphatases"/>
    <property type="match status" value="1"/>
</dbReference>
<protein>
    <submittedName>
        <fullName evidence="3">Metallophosphoesterase</fullName>
    </submittedName>
</protein>
<feature type="domain" description="Calcineurin-like phosphoesterase" evidence="2">
    <location>
        <begin position="1"/>
        <end position="217"/>
    </location>
</feature>
<evidence type="ECO:0000256" key="1">
    <source>
        <dbReference type="ARBA" id="ARBA00008950"/>
    </source>
</evidence>
<comment type="caution">
    <text evidence="3">The sequence shown here is derived from an EMBL/GenBank/DDBJ whole genome shotgun (WGS) entry which is preliminary data.</text>
</comment>
<gene>
    <name evidence="3" type="ORF">H010_16189</name>
</gene>
<dbReference type="RefSeq" id="WP_068167359.1">
    <property type="nucleotide sequence ID" value="NZ_AOGK01000014.1"/>
</dbReference>
<reference evidence="3" key="1">
    <citation type="submission" date="2013-01" db="EMBL/GenBank/DDBJ databases">
        <title>Genome draft of Hydrogenophaga taeniospiralis 2K1.</title>
        <authorList>
            <person name="Gomila M."/>
            <person name="Lalucat J."/>
        </authorList>
    </citation>
    <scope>NUCLEOTIDE SEQUENCE</scope>
    <source>
        <strain evidence="3">CCUG 15921</strain>
    </source>
</reference>
<evidence type="ECO:0000313" key="4">
    <source>
        <dbReference type="Proteomes" id="UP001152876"/>
    </source>
</evidence>
<dbReference type="InterPro" id="IPR029052">
    <property type="entry name" value="Metallo-depent_PP-like"/>
</dbReference>
<dbReference type="CDD" id="cd00838">
    <property type="entry name" value="MPP_superfamily"/>
    <property type="match status" value="1"/>
</dbReference>
<proteinExistence type="inferred from homology"/>
<sequence>MRLALVSDIHGNLAALEAVMQDIERRQVHQVVNLGDTLSGPLLPVETAQRLRRPAVPKALSPAVRSTEGSPVSTLPWLHVAGNHERQVLRLPLPRQSPTDAYTSSQLTDADKAWLASHADPCDPRLHQGAMWPDRLGSDVALCHGSPRSDIEYLLETPVGEEARLATSADIEERLDGRIPPHIGLLVCGHTHVPRSVRLGRGLLIVNPGSVGLPAYDDDHPYPLSSYHRIENGSPDARYAVVEKRNGRWICDLISVPYDHESMALLADQRNRPDWAFALRTGYMPRC</sequence>
<dbReference type="Pfam" id="PF12850">
    <property type="entry name" value="Metallophos_2"/>
    <property type="match status" value="1"/>
</dbReference>
<dbReference type="Proteomes" id="UP001152876">
    <property type="component" value="Unassembled WGS sequence"/>
</dbReference>
<accession>A0A9X4NS44</accession>
<dbReference type="AlphaFoldDB" id="A0A9X4NS44"/>
<dbReference type="PIRSF" id="PIRSF000883">
    <property type="entry name" value="Pesterase_MJ0912"/>
    <property type="match status" value="1"/>
</dbReference>
<evidence type="ECO:0000313" key="3">
    <source>
        <dbReference type="EMBL" id="MDG5976808.1"/>
    </source>
</evidence>
<name>A0A9X4NS44_9BURK</name>